<dbReference type="OrthoDB" id="1403372at2"/>
<dbReference type="Pfam" id="PF18962">
    <property type="entry name" value="Por_Secre_tail"/>
    <property type="match status" value="1"/>
</dbReference>
<gene>
    <name evidence="4" type="ORF">BXY75_0427</name>
</gene>
<keyword evidence="1 2" id="KW-0732">Signal</keyword>
<evidence type="ECO:0000313" key="5">
    <source>
        <dbReference type="Proteomes" id="UP000271339"/>
    </source>
</evidence>
<proteinExistence type="predicted"/>
<sequence>MKTLFTLLLFSIASICTAQWVELGQEIFGETDDFFTGTSVAMNGTGDVVAVYDSFINGTNAGRVRVFELQNNVWTQIGNDIPGLLGNGLSDGRVQMNSSGTHIILGNSNHEFNGEYSGGVRVFELLNDFWVQVGNTLYGAEQDYWYGIDVGIDEAGTTIIVGANQTTAFVSAPGFAEVFEIDNNVWILKGQRIVGTANEDNTGTSVSISDNGEIIAVSSPENDTAGSNAGKVEVFEFNGNSWALKGNSIYGENEDEVMGYCIVGGSAIDLNDNGTILAISSMGHNQNNIHGKVQVFEFQNAIWNQLGTSIPGTVESGNFGQSVELNRLGNIVSIGAPFDGTDPHGSARVFRYDGSIWMQAGETLSTINESPPTAFGWCTAINDLGNKIAVGVPLKKINSSNVGSVIVYENDSILSIPNLSSSEFGIQLFPNPNNGRFSLNFSEEIDITAVTVVDAIGKIVYSERNIPSSTFEIDHNFTAGVYFVNVVSNTSEATIKMIVE</sequence>
<feature type="chain" id="PRO_5018182981" evidence="2">
    <location>
        <begin position="19"/>
        <end position="500"/>
    </location>
</feature>
<dbReference type="PANTHER" id="PTHR36220">
    <property type="entry name" value="UNNAMED PRODUCT"/>
    <property type="match status" value="1"/>
</dbReference>
<evidence type="ECO:0000256" key="1">
    <source>
        <dbReference type="ARBA" id="ARBA00022729"/>
    </source>
</evidence>
<dbReference type="EMBL" id="REFC01000011">
    <property type="protein sequence ID" value="RMA66011.1"/>
    <property type="molecule type" value="Genomic_DNA"/>
</dbReference>
<dbReference type="InterPro" id="IPR011043">
    <property type="entry name" value="Gal_Oxase/kelch_b-propeller"/>
</dbReference>
<keyword evidence="5" id="KW-1185">Reference proteome</keyword>
<dbReference type="InterPro" id="IPR026444">
    <property type="entry name" value="Secre_tail"/>
</dbReference>
<reference evidence="4 5" key="1">
    <citation type="submission" date="2018-10" db="EMBL/GenBank/DDBJ databases">
        <title>Genomic Encyclopedia of Archaeal and Bacterial Type Strains, Phase II (KMG-II): from individual species to whole genera.</title>
        <authorList>
            <person name="Goeker M."/>
        </authorList>
    </citation>
    <scope>NUCLEOTIDE SEQUENCE [LARGE SCALE GENOMIC DNA]</scope>
    <source>
        <strain evidence="4 5">DSM 23424</strain>
    </source>
</reference>
<feature type="domain" description="Secretion system C-terminal sorting" evidence="3">
    <location>
        <begin position="428"/>
        <end position="499"/>
    </location>
</feature>
<protein>
    <submittedName>
        <fullName evidence="4">Putative secreted protein (Por secretion system target)</fullName>
    </submittedName>
</protein>
<dbReference type="PANTHER" id="PTHR36220:SF1">
    <property type="entry name" value="GAMMA TUBULIN COMPLEX COMPONENT C-TERMINAL DOMAIN-CONTAINING PROTEIN"/>
    <property type="match status" value="1"/>
</dbReference>
<dbReference type="Proteomes" id="UP000271339">
    <property type="component" value="Unassembled WGS sequence"/>
</dbReference>
<evidence type="ECO:0000313" key="4">
    <source>
        <dbReference type="EMBL" id="RMA66011.1"/>
    </source>
</evidence>
<organism evidence="4 5">
    <name type="scientific">Ulvibacter antarcticus</name>
    <dbReference type="NCBI Taxonomy" id="442714"/>
    <lineage>
        <taxon>Bacteria</taxon>
        <taxon>Pseudomonadati</taxon>
        <taxon>Bacteroidota</taxon>
        <taxon>Flavobacteriia</taxon>
        <taxon>Flavobacteriales</taxon>
        <taxon>Flavobacteriaceae</taxon>
        <taxon>Ulvibacter</taxon>
    </lineage>
</organism>
<dbReference type="NCBIfam" id="TIGR04183">
    <property type="entry name" value="Por_Secre_tail"/>
    <property type="match status" value="1"/>
</dbReference>
<dbReference type="RefSeq" id="WP_121906030.1">
    <property type="nucleotide sequence ID" value="NZ_REFC01000011.1"/>
</dbReference>
<evidence type="ECO:0000256" key="2">
    <source>
        <dbReference type="SAM" id="SignalP"/>
    </source>
</evidence>
<dbReference type="AlphaFoldDB" id="A0A3L9YZ68"/>
<dbReference type="SUPFAM" id="SSF50965">
    <property type="entry name" value="Galactose oxidase, central domain"/>
    <property type="match status" value="2"/>
</dbReference>
<name>A0A3L9YZ68_9FLAO</name>
<accession>A0A3L9YZ68</accession>
<comment type="caution">
    <text evidence="4">The sequence shown here is derived from an EMBL/GenBank/DDBJ whole genome shotgun (WGS) entry which is preliminary data.</text>
</comment>
<feature type="signal peptide" evidence="2">
    <location>
        <begin position="1"/>
        <end position="18"/>
    </location>
</feature>
<evidence type="ECO:0000259" key="3">
    <source>
        <dbReference type="Pfam" id="PF18962"/>
    </source>
</evidence>